<protein>
    <submittedName>
        <fullName evidence="9">ATPase</fullName>
    </submittedName>
</protein>
<name>A0ABN4UWI5_9BACT</name>
<evidence type="ECO:0000313" key="10">
    <source>
        <dbReference type="Proteomes" id="UP000185490"/>
    </source>
</evidence>
<feature type="domain" description="ABC transmembrane type-1" evidence="8">
    <location>
        <begin position="513"/>
        <end position="702"/>
    </location>
</feature>
<feature type="transmembrane region" description="Helical" evidence="7">
    <location>
        <begin position="680"/>
        <end position="702"/>
    </location>
</feature>
<dbReference type="InterPro" id="IPR000515">
    <property type="entry name" value="MetI-like"/>
</dbReference>
<dbReference type="Pfam" id="PF00528">
    <property type="entry name" value="BPD_transp_1"/>
    <property type="match status" value="1"/>
</dbReference>
<dbReference type="PANTHER" id="PTHR43744">
    <property type="entry name" value="ABC TRANSPORTER PERMEASE PROTEIN MG189-RELATED-RELATED"/>
    <property type="match status" value="1"/>
</dbReference>
<dbReference type="SUPFAM" id="SSF161098">
    <property type="entry name" value="MetI-like"/>
    <property type="match status" value="1"/>
</dbReference>
<dbReference type="EMBL" id="CP007389">
    <property type="protein sequence ID" value="APT74520.1"/>
    <property type="molecule type" value="Genomic_DNA"/>
</dbReference>
<keyword evidence="4 7" id="KW-0812">Transmembrane</keyword>
<evidence type="ECO:0000256" key="6">
    <source>
        <dbReference type="ARBA" id="ARBA00023136"/>
    </source>
</evidence>
<evidence type="ECO:0000256" key="2">
    <source>
        <dbReference type="ARBA" id="ARBA00022448"/>
    </source>
</evidence>
<evidence type="ECO:0000256" key="4">
    <source>
        <dbReference type="ARBA" id="ARBA00022692"/>
    </source>
</evidence>
<proteinExistence type="inferred from homology"/>
<keyword evidence="6 7" id="KW-0472">Membrane</keyword>
<dbReference type="CDD" id="cd06261">
    <property type="entry name" value="TM_PBP2"/>
    <property type="match status" value="1"/>
</dbReference>
<comment type="subcellular location">
    <subcellularLocation>
        <location evidence="1 7">Cell membrane</location>
        <topology evidence="1 7">Multi-pass membrane protein</topology>
    </subcellularLocation>
</comment>
<keyword evidence="5 7" id="KW-1133">Transmembrane helix</keyword>
<dbReference type="InterPro" id="IPR035906">
    <property type="entry name" value="MetI-like_sf"/>
</dbReference>
<accession>A0ABN4UWI5</accession>
<organism evidence="9 10">
    <name type="scientific">Thermosipho melanesiensis</name>
    <dbReference type="NCBI Taxonomy" id="46541"/>
    <lineage>
        <taxon>Bacteria</taxon>
        <taxon>Thermotogati</taxon>
        <taxon>Thermotogota</taxon>
        <taxon>Thermotogae</taxon>
        <taxon>Thermotogales</taxon>
        <taxon>Fervidobacteriaceae</taxon>
        <taxon>Thermosipho</taxon>
    </lineage>
</organism>
<dbReference type="Proteomes" id="UP000185490">
    <property type="component" value="Chromosome"/>
</dbReference>
<dbReference type="PANTHER" id="PTHR43744:SF12">
    <property type="entry name" value="ABC TRANSPORTER PERMEASE PROTEIN MG189-RELATED"/>
    <property type="match status" value="1"/>
</dbReference>
<dbReference type="RefSeq" id="WP_075666876.1">
    <property type="nucleotide sequence ID" value="NZ_CP007389.1"/>
</dbReference>
<keyword evidence="2 7" id="KW-0813">Transport</keyword>
<gene>
    <name evidence="9" type="ORF">BW47_08570</name>
</gene>
<evidence type="ECO:0000259" key="8">
    <source>
        <dbReference type="PROSITE" id="PS50928"/>
    </source>
</evidence>
<feature type="transmembrane region" description="Helical" evidence="7">
    <location>
        <begin position="635"/>
        <end position="656"/>
    </location>
</feature>
<feature type="transmembrane region" description="Helical" evidence="7">
    <location>
        <begin position="512"/>
        <end position="536"/>
    </location>
</feature>
<dbReference type="PROSITE" id="PS50928">
    <property type="entry name" value="ABC_TM1"/>
    <property type="match status" value="1"/>
</dbReference>
<sequence>MKKLIIYLLLSIGFVTMIMPFAWMLITSFKMPSEIQQWPPKWYTKNFFSSRQVKVKTKIGAVRTLKGISLSEALSFTSSKMEDNILSISVEDDPFYRGTMTLNIKGFDYTDRLSKEEFEKWLKNVSIPIQLDYDTPEEFFEEVFLYFKSGSKPYFNRLSYFSELDNKFNSVLSAIDLILRFVDRRIKDENEREIFSNFLSKLKEDIVLINEKAKIYKAGKYLVLEDNEIKEIYNLLSSLNLNYTRENSLIKIFESKVVDVINYEKELLNFYLKVYKYFKNIQNKKVESFIVAKVMSKDEKIKLLKENIKKINNPLLEKLLENDEIENLPEKFSKEVDSYFVNEYNINTAQLNSLKSVVVGYKNLLIEKGIGYIDILKKYGFEKLKFISDEKLRNSSTYRIFLAKVESISSKISSIDDFLSEFILFTDYVDEVRRIYNNSMNEWKIIEAPEFVKSVRVKNGEVIEIELSGVSPVYLSDNNLSVASLKFSLIEVFKNIFQNYVDAWHAAPFGRYYLNTVFVATATTILEVILASMAAYAFSWMNFPGRNLIFGIFLATMMVPGEVLLVPNFITVSKFGWIDTYYALIIPWIVSVFAIFLMRQHFLAIPRELFDASKIDGCSHWKFLWRIVVPLSKPVIITGALLKFVGSWNGFLWVLIVTNSDKYRTLPVGLQNFSSDVGTLYNQLMAAATFSILPVILLFLFTQQYFVRGIARTGLK</sequence>
<evidence type="ECO:0000256" key="7">
    <source>
        <dbReference type="RuleBase" id="RU363032"/>
    </source>
</evidence>
<evidence type="ECO:0000313" key="9">
    <source>
        <dbReference type="EMBL" id="APT74520.1"/>
    </source>
</evidence>
<feature type="transmembrane region" description="Helical" evidence="7">
    <location>
        <begin position="548"/>
        <end position="569"/>
    </location>
</feature>
<evidence type="ECO:0000256" key="5">
    <source>
        <dbReference type="ARBA" id="ARBA00022989"/>
    </source>
</evidence>
<reference evidence="9 10" key="1">
    <citation type="submission" date="2014-02" db="EMBL/GenBank/DDBJ databases">
        <title>Diversity of Thermotogales isolates from hydrothermal vents.</title>
        <authorList>
            <person name="Haverkamp T.H.A."/>
            <person name="Lossouarn J."/>
            <person name="Geslin C."/>
            <person name="Nesbo C.L."/>
        </authorList>
    </citation>
    <scope>NUCLEOTIDE SEQUENCE [LARGE SCALE GENOMIC DNA]</scope>
    <source>
        <strain evidence="9 10">431</strain>
    </source>
</reference>
<evidence type="ECO:0000256" key="1">
    <source>
        <dbReference type="ARBA" id="ARBA00004651"/>
    </source>
</evidence>
<keyword evidence="10" id="KW-1185">Reference proteome</keyword>
<comment type="similarity">
    <text evidence="7">Belongs to the binding-protein-dependent transport system permease family.</text>
</comment>
<dbReference type="Gene3D" id="1.10.3720.10">
    <property type="entry name" value="MetI-like"/>
    <property type="match status" value="1"/>
</dbReference>
<keyword evidence="3" id="KW-1003">Cell membrane</keyword>
<feature type="transmembrane region" description="Helical" evidence="7">
    <location>
        <begin position="7"/>
        <end position="26"/>
    </location>
</feature>
<evidence type="ECO:0000256" key="3">
    <source>
        <dbReference type="ARBA" id="ARBA00022475"/>
    </source>
</evidence>
<feature type="transmembrane region" description="Helical" evidence="7">
    <location>
        <begin position="581"/>
        <end position="598"/>
    </location>
</feature>